<evidence type="ECO:0000256" key="4">
    <source>
        <dbReference type="ARBA" id="ARBA00022692"/>
    </source>
</evidence>
<dbReference type="Pfam" id="PF07690">
    <property type="entry name" value="MFS_1"/>
    <property type="match status" value="1"/>
</dbReference>
<feature type="transmembrane region" description="Helical" evidence="7">
    <location>
        <begin position="307"/>
        <end position="332"/>
    </location>
</feature>
<dbReference type="SUPFAM" id="SSF103473">
    <property type="entry name" value="MFS general substrate transporter"/>
    <property type="match status" value="1"/>
</dbReference>
<evidence type="ECO:0000256" key="7">
    <source>
        <dbReference type="SAM" id="Phobius"/>
    </source>
</evidence>
<dbReference type="GO" id="GO:0005886">
    <property type="term" value="C:plasma membrane"/>
    <property type="evidence" value="ECO:0007669"/>
    <property type="project" value="UniProtKB-SubCell"/>
</dbReference>
<sequence length="417" mass="45151">MGENIRMASSLYINYILLGMINLIIALHMGFLTVQFNTDAAAISMLISAIGIGKLFGLSFAGRLSDSLGRKPMVITACILYVIFLVAIPFSPTYAVAFVFALLAGVGNSILDTSTYPALIEGFPKRAGSAAVLVKAFMSVGATILPLMITFFIAGDMFYGYTFIIMAAVFLFNAIHLITVMFPRPNMVVVEPGGSGEQEEKKGVESYFTEKPVFWKEGITVIFIGFTSVSLLMVIQTWLAKYAQEIAGLGESAAINLLSFYSFGGFITVILLAVMLDRVFRHTTILMLYPLAAIAALSVLLSVSNYYVLAGIAFILGLSTAGLFQLAVTLMAEFFPGKKGTSTAFVTLSSSIAFIVIPYVTGLIDRHAGVSFIFLFEMLIALAALVLGMFISIRYKKVFNVPARKSILPVNTDLVQK</sequence>
<evidence type="ECO:0000259" key="8">
    <source>
        <dbReference type="PROSITE" id="PS50850"/>
    </source>
</evidence>
<dbReference type="InterPro" id="IPR011701">
    <property type="entry name" value="MFS"/>
</dbReference>
<dbReference type="InterPro" id="IPR036259">
    <property type="entry name" value="MFS_trans_sf"/>
</dbReference>
<feature type="transmembrane region" description="Helical" evidence="7">
    <location>
        <begin position="218"/>
        <end position="238"/>
    </location>
</feature>
<feature type="transmembrane region" description="Helical" evidence="7">
    <location>
        <begin position="12"/>
        <end position="34"/>
    </location>
</feature>
<keyword evidence="6 7" id="KW-0472">Membrane</keyword>
<protein>
    <submittedName>
        <fullName evidence="9">MFS transporter</fullName>
    </submittedName>
</protein>
<evidence type="ECO:0000256" key="3">
    <source>
        <dbReference type="ARBA" id="ARBA00022448"/>
    </source>
</evidence>
<dbReference type="InterPro" id="IPR020846">
    <property type="entry name" value="MFS_dom"/>
</dbReference>
<dbReference type="PROSITE" id="PS50850">
    <property type="entry name" value="MFS"/>
    <property type="match status" value="1"/>
</dbReference>
<feature type="transmembrane region" description="Helical" evidence="7">
    <location>
        <begin position="283"/>
        <end position="301"/>
    </location>
</feature>
<proteinExistence type="inferred from homology"/>
<evidence type="ECO:0000313" key="10">
    <source>
        <dbReference type="Proteomes" id="UP000823989"/>
    </source>
</evidence>
<feature type="transmembrane region" description="Helical" evidence="7">
    <location>
        <begin position="370"/>
        <end position="395"/>
    </location>
</feature>
<feature type="transmembrane region" description="Helical" evidence="7">
    <location>
        <begin position="258"/>
        <end position="276"/>
    </location>
</feature>
<accession>A0A9D1QJD8</accession>
<dbReference type="AlphaFoldDB" id="A0A9D1QJD8"/>
<comment type="caution">
    <text evidence="9">The sequence shown here is derived from an EMBL/GenBank/DDBJ whole genome shotgun (WGS) entry which is preliminary data.</text>
</comment>
<evidence type="ECO:0000313" key="9">
    <source>
        <dbReference type="EMBL" id="HIW13708.1"/>
    </source>
</evidence>
<dbReference type="PROSITE" id="PS00216">
    <property type="entry name" value="SUGAR_TRANSPORT_1"/>
    <property type="match status" value="1"/>
</dbReference>
<evidence type="ECO:0000256" key="2">
    <source>
        <dbReference type="ARBA" id="ARBA00008335"/>
    </source>
</evidence>
<dbReference type="PANTHER" id="PTHR23514:SF3">
    <property type="entry name" value="BYPASS OF STOP CODON PROTEIN 6"/>
    <property type="match status" value="1"/>
</dbReference>
<reference evidence="9" key="2">
    <citation type="submission" date="2021-04" db="EMBL/GenBank/DDBJ databases">
        <authorList>
            <person name="Gilroy R."/>
        </authorList>
    </citation>
    <scope>NUCLEOTIDE SEQUENCE</scope>
    <source>
        <strain evidence="9">ChiHjej13B12-752</strain>
    </source>
</reference>
<feature type="domain" description="Major facilitator superfamily (MFS) profile" evidence="8">
    <location>
        <begin position="7"/>
        <end position="396"/>
    </location>
</feature>
<keyword evidence="3" id="KW-0813">Transport</keyword>
<dbReference type="PANTHER" id="PTHR23514">
    <property type="entry name" value="BYPASS OF STOP CODON PROTEIN 6"/>
    <property type="match status" value="1"/>
</dbReference>
<keyword evidence="5 7" id="KW-1133">Transmembrane helix</keyword>
<feature type="transmembrane region" description="Helical" evidence="7">
    <location>
        <begin position="344"/>
        <end position="364"/>
    </location>
</feature>
<feature type="transmembrane region" description="Helical" evidence="7">
    <location>
        <begin position="159"/>
        <end position="182"/>
    </location>
</feature>
<evidence type="ECO:0000256" key="1">
    <source>
        <dbReference type="ARBA" id="ARBA00004651"/>
    </source>
</evidence>
<evidence type="ECO:0000256" key="5">
    <source>
        <dbReference type="ARBA" id="ARBA00022989"/>
    </source>
</evidence>
<reference evidence="9" key="1">
    <citation type="journal article" date="2021" name="PeerJ">
        <title>Extensive microbial diversity within the chicken gut microbiome revealed by metagenomics and culture.</title>
        <authorList>
            <person name="Gilroy R."/>
            <person name="Ravi A."/>
            <person name="Getino M."/>
            <person name="Pursley I."/>
            <person name="Horton D.L."/>
            <person name="Alikhan N.F."/>
            <person name="Baker D."/>
            <person name="Gharbi K."/>
            <person name="Hall N."/>
            <person name="Watson M."/>
            <person name="Adriaenssens E.M."/>
            <person name="Foster-Nyarko E."/>
            <person name="Jarju S."/>
            <person name="Secka A."/>
            <person name="Antonio M."/>
            <person name="Oren A."/>
            <person name="Chaudhuri R.R."/>
            <person name="La Ragione R."/>
            <person name="Hildebrand F."/>
            <person name="Pallen M.J."/>
        </authorList>
    </citation>
    <scope>NUCLEOTIDE SEQUENCE</scope>
    <source>
        <strain evidence="9">ChiHjej13B12-752</strain>
    </source>
</reference>
<comment type="subcellular location">
    <subcellularLocation>
        <location evidence="1">Cell membrane</location>
        <topology evidence="1">Multi-pass membrane protein</topology>
    </subcellularLocation>
</comment>
<feature type="transmembrane region" description="Helical" evidence="7">
    <location>
        <begin position="40"/>
        <end position="61"/>
    </location>
</feature>
<feature type="transmembrane region" description="Helical" evidence="7">
    <location>
        <begin position="132"/>
        <end position="153"/>
    </location>
</feature>
<dbReference type="InterPro" id="IPR051788">
    <property type="entry name" value="MFS_Transporter"/>
</dbReference>
<comment type="similarity">
    <text evidence="2">Belongs to the major facilitator superfamily.</text>
</comment>
<dbReference type="EMBL" id="DXHR01000035">
    <property type="protein sequence ID" value="HIW13708.1"/>
    <property type="molecule type" value="Genomic_DNA"/>
</dbReference>
<name>A0A9D1QJD8_9STAP</name>
<evidence type="ECO:0000256" key="6">
    <source>
        <dbReference type="ARBA" id="ARBA00023136"/>
    </source>
</evidence>
<organism evidence="9 10">
    <name type="scientific">Candidatus Salinicoccus stercoripullorum</name>
    <dbReference type="NCBI Taxonomy" id="2838756"/>
    <lineage>
        <taxon>Bacteria</taxon>
        <taxon>Bacillati</taxon>
        <taxon>Bacillota</taxon>
        <taxon>Bacilli</taxon>
        <taxon>Bacillales</taxon>
        <taxon>Staphylococcaceae</taxon>
        <taxon>Salinicoccus</taxon>
    </lineage>
</organism>
<gene>
    <name evidence="9" type="ORF">H9891_11205</name>
</gene>
<dbReference type="Gene3D" id="1.20.1250.20">
    <property type="entry name" value="MFS general substrate transporter like domains"/>
    <property type="match status" value="2"/>
</dbReference>
<dbReference type="GO" id="GO:0022857">
    <property type="term" value="F:transmembrane transporter activity"/>
    <property type="evidence" value="ECO:0007669"/>
    <property type="project" value="InterPro"/>
</dbReference>
<keyword evidence="4 7" id="KW-0812">Transmembrane</keyword>
<dbReference type="InterPro" id="IPR005829">
    <property type="entry name" value="Sugar_transporter_CS"/>
</dbReference>
<dbReference type="Proteomes" id="UP000823989">
    <property type="component" value="Unassembled WGS sequence"/>
</dbReference>